<dbReference type="Proteomes" id="UP000251241">
    <property type="component" value="Unassembled WGS sequence"/>
</dbReference>
<gene>
    <name evidence="1" type="ORF">NCTC11343_00226</name>
    <name evidence="2" type="ORF">SPHINGO8BC_50972</name>
</gene>
<reference evidence="2 4" key="2">
    <citation type="submission" date="2019-10" db="EMBL/GenBank/DDBJ databases">
        <authorList>
            <person name="Karimi E."/>
        </authorList>
    </citation>
    <scope>NUCLEOTIDE SEQUENCE [LARGE SCALE GENOMIC DNA]</scope>
    <source>
        <strain evidence="2">Sphingobacterium sp. 8BC</strain>
    </source>
</reference>
<evidence type="ECO:0008006" key="5">
    <source>
        <dbReference type="Google" id="ProtNLM"/>
    </source>
</evidence>
<dbReference type="RefSeq" id="WP_070565225.1">
    <property type="nucleotide sequence ID" value="NZ_CP068086.1"/>
</dbReference>
<proteinExistence type="predicted"/>
<dbReference type="AlphaFoldDB" id="A0A2X2IN82"/>
<evidence type="ECO:0000313" key="2">
    <source>
        <dbReference type="EMBL" id="VXC93342.1"/>
    </source>
</evidence>
<dbReference type="GeneID" id="97181951"/>
<evidence type="ECO:0000313" key="4">
    <source>
        <dbReference type="Proteomes" id="UP000432350"/>
    </source>
</evidence>
<dbReference type="EMBL" id="CABWMV010000024">
    <property type="protein sequence ID" value="VXC93342.1"/>
    <property type="molecule type" value="Genomic_DNA"/>
</dbReference>
<name>A0A2X2IN82_SPHMU</name>
<accession>A0A2X2IN82</accession>
<reference evidence="1 3" key="1">
    <citation type="submission" date="2018-06" db="EMBL/GenBank/DDBJ databases">
        <authorList>
            <consortium name="Pathogen Informatics"/>
            <person name="Doyle S."/>
        </authorList>
    </citation>
    <scope>NUCLEOTIDE SEQUENCE [LARGE SCALE GENOMIC DNA]</scope>
    <source>
        <strain evidence="1 3">NCTC11343</strain>
    </source>
</reference>
<evidence type="ECO:0000313" key="1">
    <source>
        <dbReference type="EMBL" id="SPZ83707.1"/>
    </source>
</evidence>
<evidence type="ECO:0000313" key="3">
    <source>
        <dbReference type="Proteomes" id="UP000251241"/>
    </source>
</evidence>
<organism evidence="1 3">
    <name type="scientific">Sphingobacterium multivorum</name>
    <dbReference type="NCBI Taxonomy" id="28454"/>
    <lineage>
        <taxon>Bacteria</taxon>
        <taxon>Pseudomonadati</taxon>
        <taxon>Bacteroidota</taxon>
        <taxon>Sphingobacteriia</taxon>
        <taxon>Sphingobacteriales</taxon>
        <taxon>Sphingobacteriaceae</taxon>
        <taxon>Sphingobacterium</taxon>
    </lineage>
</organism>
<dbReference type="EMBL" id="UAUU01000002">
    <property type="protein sequence ID" value="SPZ83707.1"/>
    <property type="molecule type" value="Genomic_DNA"/>
</dbReference>
<protein>
    <recommendedName>
        <fullName evidence="5">FAS1 domain-containing protein</fullName>
    </recommendedName>
</protein>
<dbReference type="Proteomes" id="UP000432350">
    <property type="component" value="Unassembled WGS sequence"/>
</dbReference>
<dbReference type="InterPro" id="IPR036378">
    <property type="entry name" value="FAS1_dom_sf"/>
</dbReference>
<dbReference type="Gene3D" id="2.30.180.10">
    <property type="entry name" value="FAS1 domain"/>
    <property type="match status" value="1"/>
</dbReference>
<dbReference type="PROSITE" id="PS51257">
    <property type="entry name" value="PROKAR_LIPOPROTEIN"/>
    <property type="match status" value="1"/>
</dbReference>
<accession>A0A654CIU5</accession>
<sequence>MKKITGLFASILIFLFACKKDNYKVDGGKSDANVNQTTYDFLKQHGSFDSLVKIIDRAGIKDIVNSDVTFFATSDYGVRDYVAAKKQQRIIEVGNENIQFGINNIPVKELRDSMMIYLFDGKITRENLSPDNKYFVSKLGAIPNVRFNIKLRRTRDYSDYLDYVDYLNFTKVIGTLDAEEPDYNAIPKDQLDKSYDCQTSGIRTTTGVLHVLQNTHRLFFNAGKMAD</sequence>